<feature type="region of interest" description="Disordered" evidence="1">
    <location>
        <begin position="1"/>
        <end position="34"/>
    </location>
</feature>
<dbReference type="PANTHER" id="PTHR31066">
    <property type="entry name" value="OS05G0427100 PROTEIN-RELATED"/>
    <property type="match status" value="1"/>
</dbReference>
<dbReference type="AlphaFoldDB" id="A0A5N6RTB0"/>
<evidence type="ECO:0000256" key="1">
    <source>
        <dbReference type="SAM" id="MobiDB-lite"/>
    </source>
</evidence>
<feature type="compositionally biased region" description="Polar residues" evidence="1">
    <location>
        <begin position="902"/>
        <end position="916"/>
    </location>
</feature>
<feature type="compositionally biased region" description="Polar residues" evidence="1">
    <location>
        <begin position="1"/>
        <end position="14"/>
    </location>
</feature>
<keyword evidence="4" id="KW-1185">Reference proteome</keyword>
<feature type="compositionally biased region" description="Polar residues" evidence="1">
    <location>
        <begin position="544"/>
        <end position="554"/>
    </location>
</feature>
<dbReference type="Pfam" id="PF00564">
    <property type="entry name" value="PB1"/>
    <property type="match status" value="1"/>
</dbReference>
<gene>
    <name evidence="3" type="ORF">FH972_019407</name>
</gene>
<dbReference type="Gene3D" id="3.10.20.90">
    <property type="entry name" value="Phosphatidylinositol 3-kinase Catalytic Subunit, Chain A, domain 1"/>
    <property type="match status" value="1"/>
</dbReference>
<organism evidence="3 4">
    <name type="scientific">Carpinus fangiana</name>
    <dbReference type="NCBI Taxonomy" id="176857"/>
    <lineage>
        <taxon>Eukaryota</taxon>
        <taxon>Viridiplantae</taxon>
        <taxon>Streptophyta</taxon>
        <taxon>Embryophyta</taxon>
        <taxon>Tracheophyta</taxon>
        <taxon>Spermatophyta</taxon>
        <taxon>Magnoliopsida</taxon>
        <taxon>eudicotyledons</taxon>
        <taxon>Gunneridae</taxon>
        <taxon>Pentapetalae</taxon>
        <taxon>rosids</taxon>
        <taxon>fabids</taxon>
        <taxon>Fagales</taxon>
        <taxon>Betulaceae</taxon>
        <taxon>Carpinus</taxon>
    </lineage>
</organism>
<feature type="region of interest" description="Disordered" evidence="1">
    <location>
        <begin position="902"/>
        <end position="922"/>
    </location>
</feature>
<dbReference type="SUPFAM" id="SSF54277">
    <property type="entry name" value="CAD &amp; PB1 domains"/>
    <property type="match status" value="1"/>
</dbReference>
<sequence>MEQSSIQKQFQHNSMDPRNEELQPGSQSFIQDPLSGMHTNIRAPDLNVQEFKPVHNYSIQTGEEFALEFMRDRVNPRKPFLPYTDPNCATDYMELKGMLGIDHTGSESGSDISMLTAVEKCPKEFERKDSSLHKDRGNTSFCEDRSNYGSLPQTLSGYDSSRGVVHGYASTGASGSLSMKMKVLCSFGGKILPRPSDGKLRHVGGETRIIRIRKDISWEELVQKAVSIYNQTHVIKYQLPGEDLDALVSVSCYEDLQNMMEECSELEDREGSQKLRMFLFSMSDLDDAQFGLGSVEGDSEAQYMVAVNGMDMVSRNSTLHGLMSSSANILGVLDGQDIEGQNRLATHSIGVSTSPLTGTFVSSSTIQSSQPILPSSSDVYEPYSQTYHGQMMPHGESKQYPFHHGQDPPHHSPFEGIPTLVPLHGLMNQQRDLTEAQQYSGLCEQNLEMAVMQVKPECDGFVQQKSDTKNICSSEQDYTVPPQPHDGSLIDHLSFEEAVVVVAASEGDQSLLSSKNEAKHQEPEDVSSSVDAVNPVQLPKSSDDNPYSSSAFAPADSESSVVDLSYLEPPTPAQRYFYSERIPREQAELLNRLSKSDDSHGSQFLISHSRSDIAQQDSIAECVDKLHDGNLALQTEQSSRAKPLFIDTHTIDDGLAQLQKYKEFADAVFQMHSKHLQDVDCELRHESPEAMYNKDAVNENTVLTGHATNGTKDGSKKPLADVPAEAGSKLPAVSQVAAFEHHKDTSSDLPKLHWSEGTCKGSSSDDAKGQAQTFSWIGSPIEDVSQEIPSGGDSAPVQGDIVIDINDRFPRDFLSDIFSKAILSEDSSAISPLPKDGAGLSLYMENHEPKRWSYFQKLAQEGFVQKDDSLIDQDHLGFSTPIRKVEEGDHVSYRFTPLTTDGVSDSHLDSQLNPGENDQKELPRTVGADNKVLHSNYDDSQVKGTESMQLDGMTENLRMPDSVYEEGKIESRNIGLPPLDPSLGEIDISTLQDSIVLILQYYLRPYLTAFFLLLDAYTELNMHALASLQTCLLSCFVSLRLFGLLF</sequence>
<evidence type="ECO:0000313" key="4">
    <source>
        <dbReference type="Proteomes" id="UP000327013"/>
    </source>
</evidence>
<dbReference type="Proteomes" id="UP000327013">
    <property type="component" value="Chromosome 8"/>
</dbReference>
<feature type="domain" description="PB1" evidence="2">
    <location>
        <begin position="195"/>
        <end position="282"/>
    </location>
</feature>
<evidence type="ECO:0000313" key="3">
    <source>
        <dbReference type="EMBL" id="KAE8124530.1"/>
    </source>
</evidence>
<feature type="region of interest" description="Disordered" evidence="1">
    <location>
        <begin position="512"/>
        <end position="554"/>
    </location>
</feature>
<dbReference type="SMART" id="SM00666">
    <property type="entry name" value="PB1"/>
    <property type="match status" value="1"/>
</dbReference>
<evidence type="ECO:0000259" key="2">
    <source>
        <dbReference type="SMART" id="SM00666"/>
    </source>
</evidence>
<name>A0A5N6RTB0_9ROSI</name>
<accession>A0A5N6RTB0</accession>
<reference evidence="3 4" key="1">
    <citation type="submission" date="2019-06" db="EMBL/GenBank/DDBJ databases">
        <title>A chromosomal-level reference genome of Carpinus fangiana (Coryloideae, Betulaceae).</title>
        <authorList>
            <person name="Yang X."/>
            <person name="Wang Z."/>
            <person name="Zhang L."/>
            <person name="Hao G."/>
            <person name="Liu J."/>
            <person name="Yang Y."/>
        </authorList>
    </citation>
    <scope>NUCLEOTIDE SEQUENCE [LARGE SCALE GENOMIC DNA]</scope>
    <source>
        <strain evidence="3">Cfa_2016G</strain>
        <tissue evidence="3">Leaf</tissue>
    </source>
</reference>
<dbReference type="OrthoDB" id="4062651at2759"/>
<dbReference type="FunFam" id="3.10.20.90:FF:000058">
    <property type="entry name" value="Octicosapeptide/phox/Bem1p domain kinase superfamily protein"/>
    <property type="match status" value="1"/>
</dbReference>
<proteinExistence type="predicted"/>
<dbReference type="InterPro" id="IPR053198">
    <property type="entry name" value="Gynoecium_Dev_Regulator"/>
</dbReference>
<dbReference type="EMBL" id="CM017328">
    <property type="protein sequence ID" value="KAE8124530.1"/>
    <property type="molecule type" value="Genomic_DNA"/>
</dbReference>
<dbReference type="PANTHER" id="PTHR31066:SF97">
    <property type="entry name" value="OS03G0401100 PROTEIN"/>
    <property type="match status" value="1"/>
</dbReference>
<dbReference type="CDD" id="cd06410">
    <property type="entry name" value="PB1_UP2"/>
    <property type="match status" value="1"/>
</dbReference>
<dbReference type="InterPro" id="IPR000270">
    <property type="entry name" value="PB1_dom"/>
</dbReference>
<protein>
    <recommendedName>
        <fullName evidence="2">PB1 domain-containing protein</fullName>
    </recommendedName>
</protein>